<dbReference type="GO" id="GO:0015074">
    <property type="term" value="P:DNA integration"/>
    <property type="evidence" value="ECO:0007669"/>
    <property type="project" value="TreeGrafter"/>
</dbReference>
<dbReference type="PANTHER" id="PTHR46060:SF2">
    <property type="entry name" value="HISTONE-LYSINE N-METHYLTRANSFERASE SETMAR"/>
    <property type="match status" value="1"/>
</dbReference>
<reference evidence="1 2" key="1">
    <citation type="submission" date="2013-12" db="EMBL/GenBank/DDBJ databases">
        <title>Draft genome of the parsitic nematode Ancylostoma duodenale.</title>
        <authorList>
            <person name="Mitreva M."/>
        </authorList>
    </citation>
    <scope>NUCLEOTIDE SEQUENCE [LARGE SCALE GENOMIC DNA]</scope>
    <source>
        <strain evidence="1 2">Zhejiang</strain>
    </source>
</reference>
<dbReference type="GO" id="GO:0035861">
    <property type="term" value="C:site of double-strand break"/>
    <property type="evidence" value="ECO:0007669"/>
    <property type="project" value="TreeGrafter"/>
</dbReference>
<dbReference type="EMBL" id="KN728497">
    <property type="protein sequence ID" value="KIH63693.1"/>
    <property type="molecule type" value="Genomic_DNA"/>
</dbReference>
<dbReference type="GO" id="GO:0000793">
    <property type="term" value="C:condensed chromosome"/>
    <property type="evidence" value="ECO:0007669"/>
    <property type="project" value="TreeGrafter"/>
</dbReference>
<dbReference type="GO" id="GO:0000014">
    <property type="term" value="F:single-stranded DNA endodeoxyribonuclease activity"/>
    <property type="evidence" value="ECO:0007669"/>
    <property type="project" value="TreeGrafter"/>
</dbReference>
<dbReference type="GO" id="GO:0006303">
    <property type="term" value="P:double-strand break repair via nonhomologous end joining"/>
    <property type="evidence" value="ECO:0007669"/>
    <property type="project" value="TreeGrafter"/>
</dbReference>
<dbReference type="GO" id="GO:0000729">
    <property type="term" value="P:DNA double-strand break processing"/>
    <property type="evidence" value="ECO:0007669"/>
    <property type="project" value="TreeGrafter"/>
</dbReference>
<evidence type="ECO:0000313" key="2">
    <source>
        <dbReference type="Proteomes" id="UP000054047"/>
    </source>
</evidence>
<dbReference type="GO" id="GO:0044547">
    <property type="term" value="F:DNA topoisomerase binding"/>
    <property type="evidence" value="ECO:0007669"/>
    <property type="project" value="TreeGrafter"/>
</dbReference>
<dbReference type="InterPro" id="IPR036397">
    <property type="entry name" value="RNaseH_sf"/>
</dbReference>
<dbReference type="GO" id="GO:0005634">
    <property type="term" value="C:nucleus"/>
    <property type="evidence" value="ECO:0007669"/>
    <property type="project" value="TreeGrafter"/>
</dbReference>
<dbReference type="GO" id="GO:0003697">
    <property type="term" value="F:single-stranded DNA binding"/>
    <property type="evidence" value="ECO:0007669"/>
    <property type="project" value="TreeGrafter"/>
</dbReference>
<dbReference type="GO" id="GO:0046975">
    <property type="term" value="F:histone H3K36 methyltransferase activity"/>
    <property type="evidence" value="ECO:0007669"/>
    <property type="project" value="TreeGrafter"/>
</dbReference>
<dbReference type="GO" id="GO:0003690">
    <property type="term" value="F:double-stranded DNA binding"/>
    <property type="evidence" value="ECO:0007669"/>
    <property type="project" value="TreeGrafter"/>
</dbReference>
<dbReference type="PANTHER" id="PTHR46060">
    <property type="entry name" value="MARINER MOS1 TRANSPOSASE-LIKE PROTEIN"/>
    <property type="match status" value="1"/>
</dbReference>
<proteinExistence type="predicted"/>
<accession>A0A0C2D2T9</accession>
<name>A0A0C2D2T9_9BILA</name>
<keyword evidence="2" id="KW-1185">Reference proteome</keyword>
<organism evidence="1 2">
    <name type="scientific">Ancylostoma duodenale</name>
    <dbReference type="NCBI Taxonomy" id="51022"/>
    <lineage>
        <taxon>Eukaryota</taxon>
        <taxon>Metazoa</taxon>
        <taxon>Ecdysozoa</taxon>
        <taxon>Nematoda</taxon>
        <taxon>Chromadorea</taxon>
        <taxon>Rhabditida</taxon>
        <taxon>Rhabditina</taxon>
        <taxon>Rhabditomorpha</taxon>
        <taxon>Strongyloidea</taxon>
        <taxon>Ancylostomatidae</taxon>
        <taxon>Ancylostomatinae</taxon>
        <taxon>Ancylostoma</taxon>
    </lineage>
</organism>
<dbReference type="GO" id="GO:0031297">
    <property type="term" value="P:replication fork processing"/>
    <property type="evidence" value="ECO:0007669"/>
    <property type="project" value="TreeGrafter"/>
</dbReference>
<protein>
    <recommendedName>
        <fullName evidence="3">Mos1 transposase HTH domain-containing protein</fullName>
    </recommendedName>
</protein>
<dbReference type="AlphaFoldDB" id="A0A0C2D2T9"/>
<evidence type="ECO:0008006" key="3">
    <source>
        <dbReference type="Google" id="ProtNLM"/>
    </source>
</evidence>
<dbReference type="Gene3D" id="3.30.420.10">
    <property type="entry name" value="Ribonuclease H-like superfamily/Ribonuclease H"/>
    <property type="match status" value="1"/>
</dbReference>
<gene>
    <name evidence="1" type="ORF">ANCDUO_06008</name>
</gene>
<dbReference type="OrthoDB" id="6433213at2759"/>
<dbReference type="Proteomes" id="UP000054047">
    <property type="component" value="Unassembled WGS sequence"/>
</dbReference>
<evidence type="ECO:0000313" key="1">
    <source>
        <dbReference type="EMBL" id="KIH63693.1"/>
    </source>
</evidence>
<dbReference type="GO" id="GO:0044774">
    <property type="term" value="P:mitotic DNA integrity checkpoint signaling"/>
    <property type="evidence" value="ECO:0007669"/>
    <property type="project" value="TreeGrafter"/>
</dbReference>
<dbReference type="InterPro" id="IPR052709">
    <property type="entry name" value="Transposase-MT_Hybrid"/>
</dbReference>
<sequence length="205" mass="24144">MEERERVRVRILHYFKKGFTAAQACKEIKAKDGRYQILVSNVYYHNKRFRSGNYSLVDKLRSGRPSIYDTKLAAKEILDNPTDVEQESCNARCCSQSIAPRLLRKLDLIPKNPSVIPHVLSKADKKRRVAIFGDLLKKHHRRSFFHSIINCDEKWCLYDNPDQSMQWVKRFQKPHPVERKNIRYSTQERVYLPSSGASMLLSYRK</sequence>
<dbReference type="GO" id="GO:0042800">
    <property type="term" value="F:histone H3K4 methyltransferase activity"/>
    <property type="evidence" value="ECO:0007669"/>
    <property type="project" value="TreeGrafter"/>
</dbReference>